<comment type="caution">
    <text evidence="2">The sequence shown here is derived from an EMBL/GenBank/DDBJ whole genome shotgun (WGS) entry which is preliminary data.</text>
</comment>
<reference evidence="2" key="1">
    <citation type="journal article" date="2014" name="Front. Microbiol.">
        <title>High frequency of phylogenetically diverse reductive dehalogenase-homologous genes in deep subseafloor sedimentary metagenomes.</title>
        <authorList>
            <person name="Kawai M."/>
            <person name="Futagami T."/>
            <person name="Toyoda A."/>
            <person name="Takaki Y."/>
            <person name="Nishi S."/>
            <person name="Hori S."/>
            <person name="Arai W."/>
            <person name="Tsubouchi T."/>
            <person name="Morono Y."/>
            <person name="Uchiyama I."/>
            <person name="Ito T."/>
            <person name="Fujiyama A."/>
            <person name="Inagaki F."/>
            <person name="Takami H."/>
        </authorList>
    </citation>
    <scope>NUCLEOTIDE SEQUENCE</scope>
    <source>
        <strain evidence="2">Expedition CK06-06</strain>
    </source>
</reference>
<keyword evidence="1" id="KW-0472">Membrane</keyword>
<evidence type="ECO:0000313" key="2">
    <source>
        <dbReference type="EMBL" id="GAH51767.1"/>
    </source>
</evidence>
<dbReference type="SUPFAM" id="SSF49265">
    <property type="entry name" value="Fibronectin type III"/>
    <property type="match status" value="1"/>
</dbReference>
<name>X1G3D2_9ZZZZ</name>
<keyword evidence="1" id="KW-0812">Transmembrane</keyword>
<proteinExistence type="predicted"/>
<dbReference type="EMBL" id="BARU01021999">
    <property type="protein sequence ID" value="GAH51767.1"/>
    <property type="molecule type" value="Genomic_DNA"/>
</dbReference>
<sequence>MEGKKRNIALRISLFLILLVLCLSVSENEQIKNGLTTAQETNHHIVEIGDRFVILNWTIQENYSYSGFRIEIYDCSLNLSQTWSIIQINQTTSPDYLDQVNLVNYTDSYGDIFYSQKEFSLNFTYFIVSTSTKSIQVKINGLKTSTLYKMQIYSTNSSIVLNNELSFLLVQEEESFWITEEFTTLLSIDEALEYSRTATTITILVIILIFVVIFVIIAKM</sequence>
<organism evidence="2">
    <name type="scientific">marine sediment metagenome</name>
    <dbReference type="NCBI Taxonomy" id="412755"/>
    <lineage>
        <taxon>unclassified sequences</taxon>
        <taxon>metagenomes</taxon>
        <taxon>ecological metagenomes</taxon>
    </lineage>
</organism>
<accession>X1G3D2</accession>
<feature type="transmembrane region" description="Helical" evidence="1">
    <location>
        <begin position="198"/>
        <end position="218"/>
    </location>
</feature>
<dbReference type="InterPro" id="IPR036116">
    <property type="entry name" value="FN3_sf"/>
</dbReference>
<protein>
    <submittedName>
        <fullName evidence="2">Uncharacterized protein</fullName>
    </submittedName>
</protein>
<feature type="non-terminal residue" evidence="2">
    <location>
        <position position="220"/>
    </location>
</feature>
<evidence type="ECO:0000256" key="1">
    <source>
        <dbReference type="SAM" id="Phobius"/>
    </source>
</evidence>
<gene>
    <name evidence="2" type="ORF">S03H2_35916</name>
</gene>
<keyword evidence="1" id="KW-1133">Transmembrane helix</keyword>
<dbReference type="AlphaFoldDB" id="X1G3D2"/>